<comment type="caution">
    <text evidence="2">The sequence shown here is derived from an EMBL/GenBank/DDBJ whole genome shotgun (WGS) entry which is preliminary data.</text>
</comment>
<reference evidence="2 3" key="1">
    <citation type="submission" date="2021-01" db="EMBL/GenBank/DDBJ databases">
        <title>Genomic Encyclopedia of Type Strains, Phase IV (KMG-IV): sequencing the most valuable type-strain genomes for metagenomic binning, comparative biology and taxonomic classification.</title>
        <authorList>
            <person name="Goeker M."/>
        </authorList>
    </citation>
    <scope>NUCLEOTIDE SEQUENCE [LARGE SCALE GENOMIC DNA]</scope>
    <source>
        <strain evidence="2 3">DSM 105453</strain>
    </source>
</reference>
<proteinExistence type="predicted"/>
<keyword evidence="1" id="KW-1133">Transmembrane helix</keyword>
<feature type="transmembrane region" description="Helical" evidence="1">
    <location>
        <begin position="33"/>
        <end position="51"/>
    </location>
</feature>
<dbReference type="SUPFAM" id="SSF48317">
    <property type="entry name" value="Acid phosphatase/Vanadium-dependent haloperoxidase"/>
    <property type="match status" value="1"/>
</dbReference>
<protein>
    <submittedName>
        <fullName evidence="2">Uncharacterized protein</fullName>
    </submittedName>
</protein>
<dbReference type="RefSeq" id="WP_139345586.1">
    <property type="nucleotide sequence ID" value="NZ_JAFBFH010000024.1"/>
</dbReference>
<dbReference type="InterPro" id="IPR036938">
    <property type="entry name" value="PAP2/HPO_sf"/>
</dbReference>
<evidence type="ECO:0000313" key="2">
    <source>
        <dbReference type="EMBL" id="MBM7716238.1"/>
    </source>
</evidence>
<evidence type="ECO:0000313" key="3">
    <source>
        <dbReference type="Proteomes" id="UP000823485"/>
    </source>
</evidence>
<keyword evidence="1" id="KW-0472">Membrane</keyword>
<keyword evidence="1" id="KW-0812">Transmembrane</keyword>
<name>A0ABS2R9D1_9BACI</name>
<dbReference type="Gene3D" id="1.20.144.10">
    <property type="entry name" value="Phosphatidic acid phosphatase type 2/haloperoxidase"/>
    <property type="match status" value="1"/>
</dbReference>
<keyword evidence="3" id="KW-1185">Reference proteome</keyword>
<dbReference type="EMBL" id="JAFBFH010000024">
    <property type="protein sequence ID" value="MBM7716238.1"/>
    <property type="molecule type" value="Genomic_DNA"/>
</dbReference>
<dbReference type="Proteomes" id="UP000823485">
    <property type="component" value="Unassembled WGS sequence"/>
</dbReference>
<accession>A0ABS2R9D1</accession>
<feature type="transmembrane region" description="Helical" evidence="1">
    <location>
        <begin position="12"/>
        <end position="27"/>
    </location>
</feature>
<evidence type="ECO:0000256" key="1">
    <source>
        <dbReference type="SAM" id="Phobius"/>
    </source>
</evidence>
<organism evidence="2 3">
    <name type="scientific">Siminovitchia thermophila</name>
    <dbReference type="NCBI Taxonomy" id="1245522"/>
    <lineage>
        <taxon>Bacteria</taxon>
        <taxon>Bacillati</taxon>
        <taxon>Bacillota</taxon>
        <taxon>Bacilli</taxon>
        <taxon>Bacillales</taxon>
        <taxon>Bacillaceae</taxon>
        <taxon>Siminovitchia</taxon>
    </lineage>
</organism>
<sequence>MVDDMMIVSSKWGIYAFILTVVLIAVFKKQRLYGGYGIIALVAALLISRILKYTANRERPFIAEDVHILFEKSAPPSSPE</sequence>
<gene>
    <name evidence="2" type="ORF">JOC94_003258</name>
</gene>